<dbReference type="PANTHER" id="PTHR40260">
    <property type="entry name" value="BLR8190 PROTEIN"/>
    <property type="match status" value="1"/>
</dbReference>
<dbReference type="EMBL" id="CABFPH010000010">
    <property type="protein sequence ID" value="VUD70601.1"/>
    <property type="molecule type" value="Genomic_DNA"/>
</dbReference>
<dbReference type="GO" id="GO:0016491">
    <property type="term" value="F:oxidoreductase activity"/>
    <property type="evidence" value="ECO:0007669"/>
    <property type="project" value="InterPro"/>
</dbReference>
<dbReference type="Proteomes" id="UP000410984">
    <property type="component" value="Unassembled WGS sequence"/>
</dbReference>
<dbReference type="PANTHER" id="PTHR40260:SF2">
    <property type="entry name" value="BLR8190 PROTEIN"/>
    <property type="match status" value="1"/>
</dbReference>
<keyword evidence="2" id="KW-1185">Reference proteome</keyword>
<dbReference type="OrthoDB" id="5343971at2"/>
<dbReference type="InterPro" id="IPR009799">
    <property type="entry name" value="EthD_dom"/>
</dbReference>
<gene>
    <name evidence="1" type="ORF">MET9862_01171</name>
</gene>
<name>A0A509E8T2_9HYPH</name>
<dbReference type="SUPFAM" id="SSF54909">
    <property type="entry name" value="Dimeric alpha+beta barrel"/>
    <property type="match status" value="1"/>
</dbReference>
<evidence type="ECO:0000313" key="2">
    <source>
        <dbReference type="Proteomes" id="UP000410984"/>
    </source>
</evidence>
<dbReference type="AlphaFoldDB" id="A0A509E8T2"/>
<reference evidence="1 2" key="1">
    <citation type="submission" date="2019-06" db="EMBL/GenBank/DDBJ databases">
        <authorList>
            <person name="Rodrigo-Torres L."/>
            <person name="Arahal R. D."/>
            <person name="Lucena T."/>
        </authorList>
    </citation>
    <scope>NUCLEOTIDE SEQUENCE [LARGE SCALE GENOMIC DNA]</scope>
    <source>
        <strain evidence="1 2">SB0023/3</strain>
    </source>
</reference>
<dbReference type="InterPro" id="IPR011008">
    <property type="entry name" value="Dimeric_a/b-barrel"/>
</dbReference>
<dbReference type="Gene3D" id="3.30.70.100">
    <property type="match status" value="1"/>
</dbReference>
<accession>A0A509E8T2</accession>
<organism evidence="1 2">
    <name type="scientific">Methylobacterium symbioticum</name>
    <dbReference type="NCBI Taxonomy" id="2584084"/>
    <lineage>
        <taxon>Bacteria</taxon>
        <taxon>Pseudomonadati</taxon>
        <taxon>Pseudomonadota</taxon>
        <taxon>Alphaproteobacteria</taxon>
        <taxon>Hyphomicrobiales</taxon>
        <taxon>Methylobacteriaceae</taxon>
        <taxon>Methylobacterium</taxon>
    </lineage>
</organism>
<protein>
    <recommendedName>
        <fullName evidence="3">EthD domain-containing protein</fullName>
    </recommendedName>
</protein>
<proteinExistence type="predicted"/>
<evidence type="ECO:0008006" key="3">
    <source>
        <dbReference type="Google" id="ProtNLM"/>
    </source>
</evidence>
<dbReference type="NCBIfam" id="TIGR02118">
    <property type="entry name" value="EthD family reductase"/>
    <property type="match status" value="1"/>
</dbReference>
<evidence type="ECO:0000313" key="1">
    <source>
        <dbReference type="EMBL" id="VUD70601.1"/>
    </source>
</evidence>
<dbReference type="RefSeq" id="WP_142582167.1">
    <property type="nucleotide sequence ID" value="NZ_CABFPH010000010.1"/>
</dbReference>
<sequence length="102" mass="11096">MVLVSVMYPAGGRFDMDYYLGHHMPLVRERWSSFGLHEAKVVKGVSTPDGGAAPFQVMALLTWDSADAFAKAAAAHGPEIFGDIPKFTDRQAQVQINAFPEG</sequence>